<evidence type="ECO:0000259" key="6">
    <source>
        <dbReference type="Pfam" id="PF07980"/>
    </source>
</evidence>
<evidence type="ECO:0000259" key="7">
    <source>
        <dbReference type="Pfam" id="PF14322"/>
    </source>
</evidence>
<evidence type="ECO:0000313" key="8">
    <source>
        <dbReference type="EMBL" id="MFD2732436.1"/>
    </source>
</evidence>
<feature type="domain" description="SusD-like N-terminal" evidence="7">
    <location>
        <begin position="41"/>
        <end position="168"/>
    </location>
</feature>
<protein>
    <submittedName>
        <fullName evidence="8">RagB/SusD family nutrient uptake outer membrane protein</fullName>
    </submittedName>
</protein>
<keyword evidence="4" id="KW-0472">Membrane</keyword>
<dbReference type="Pfam" id="PF14322">
    <property type="entry name" value="SusD-like_3"/>
    <property type="match status" value="1"/>
</dbReference>
<dbReference type="InterPro" id="IPR012944">
    <property type="entry name" value="SusD_RagB_dom"/>
</dbReference>
<evidence type="ECO:0000256" key="4">
    <source>
        <dbReference type="ARBA" id="ARBA00023136"/>
    </source>
</evidence>
<accession>A0ABW5TTL3</accession>
<reference evidence="9" key="1">
    <citation type="journal article" date="2019" name="Int. J. Syst. Evol. Microbiol.">
        <title>The Global Catalogue of Microorganisms (GCM) 10K type strain sequencing project: providing services to taxonomists for standard genome sequencing and annotation.</title>
        <authorList>
            <consortium name="The Broad Institute Genomics Platform"/>
            <consortium name="The Broad Institute Genome Sequencing Center for Infectious Disease"/>
            <person name="Wu L."/>
            <person name="Ma J."/>
        </authorList>
    </citation>
    <scope>NUCLEOTIDE SEQUENCE [LARGE SCALE GENOMIC DNA]</scope>
    <source>
        <strain evidence="9">KCTC 42456</strain>
    </source>
</reference>
<evidence type="ECO:0000256" key="2">
    <source>
        <dbReference type="ARBA" id="ARBA00006275"/>
    </source>
</evidence>
<dbReference type="InterPro" id="IPR033985">
    <property type="entry name" value="SusD-like_N"/>
</dbReference>
<evidence type="ECO:0000313" key="9">
    <source>
        <dbReference type="Proteomes" id="UP001597546"/>
    </source>
</evidence>
<name>A0ABW5TTL3_9SPHI</name>
<dbReference type="RefSeq" id="WP_379040280.1">
    <property type="nucleotide sequence ID" value="NZ_JBHSKW010000001.1"/>
</dbReference>
<organism evidence="8 9">
    <name type="scientific">Pedobacter alpinus</name>
    <dbReference type="NCBI Taxonomy" id="1590643"/>
    <lineage>
        <taxon>Bacteria</taxon>
        <taxon>Pseudomonadati</taxon>
        <taxon>Bacteroidota</taxon>
        <taxon>Sphingobacteriia</taxon>
        <taxon>Sphingobacteriales</taxon>
        <taxon>Sphingobacteriaceae</taxon>
        <taxon>Pedobacter</taxon>
    </lineage>
</organism>
<evidence type="ECO:0000256" key="3">
    <source>
        <dbReference type="ARBA" id="ARBA00022729"/>
    </source>
</evidence>
<proteinExistence type="inferred from homology"/>
<feature type="domain" description="RagB/SusD" evidence="6">
    <location>
        <begin position="267"/>
        <end position="395"/>
    </location>
</feature>
<gene>
    <name evidence="8" type="ORF">ACFSSE_12065</name>
</gene>
<keyword evidence="9" id="KW-1185">Reference proteome</keyword>
<dbReference type="Gene3D" id="1.25.40.390">
    <property type="match status" value="1"/>
</dbReference>
<evidence type="ECO:0000256" key="1">
    <source>
        <dbReference type="ARBA" id="ARBA00004442"/>
    </source>
</evidence>
<comment type="similarity">
    <text evidence="2">Belongs to the SusD family.</text>
</comment>
<comment type="caution">
    <text evidence="8">The sequence shown here is derived from an EMBL/GenBank/DDBJ whole genome shotgun (WGS) entry which is preliminary data.</text>
</comment>
<dbReference type="EMBL" id="JBHULV010000044">
    <property type="protein sequence ID" value="MFD2732436.1"/>
    <property type="molecule type" value="Genomic_DNA"/>
</dbReference>
<evidence type="ECO:0000256" key="5">
    <source>
        <dbReference type="ARBA" id="ARBA00023237"/>
    </source>
</evidence>
<sequence>MIAEGAADNFYLTDADYNGFPFDRERNIYLWRNTAVDGDAGHWQRQYNSILSCNVVLETIAANEYPNEIALANSLKGRALFHRASCLFNLLQLFAKAYHPNTANTDLGIPLRLSSDFEQESKRNSIDACYAQIIADLKIANALLEEKGFIATRPDKINSYGLLSKVTLFKGDYEMSKLYADSSLRLYSQLIDYNGLNKSSNTPFSRFNAETIFYATGSFTVLSPTRSKINPDLYQSYAVNDLRKDLFFRRNTDGTTYQFKGNYTGVNGTTLFTGLTTAEILLNRAEALARTNQLALAMDDLNMLLLKRYQTGTYVAKTANNEAEALDLILLERRKELIFRGVRWYDLKRLNLDANWAVTLNKSVLGQNYTLLPNANRYVFPIPQEVIERGGLVQNE</sequence>
<dbReference type="SUPFAM" id="SSF48452">
    <property type="entry name" value="TPR-like"/>
    <property type="match status" value="1"/>
</dbReference>
<dbReference type="Proteomes" id="UP001597546">
    <property type="component" value="Unassembled WGS sequence"/>
</dbReference>
<keyword evidence="5" id="KW-0998">Cell outer membrane</keyword>
<dbReference type="InterPro" id="IPR011990">
    <property type="entry name" value="TPR-like_helical_dom_sf"/>
</dbReference>
<keyword evidence="3" id="KW-0732">Signal</keyword>
<dbReference type="Pfam" id="PF07980">
    <property type="entry name" value="SusD_RagB"/>
    <property type="match status" value="1"/>
</dbReference>
<comment type="subcellular location">
    <subcellularLocation>
        <location evidence="1">Cell outer membrane</location>
    </subcellularLocation>
</comment>